<accession>A0ABT1EJ30</accession>
<keyword evidence="2" id="KW-0175">Coiled coil</keyword>
<evidence type="ECO:0000259" key="5">
    <source>
        <dbReference type="Pfam" id="PF24568"/>
    </source>
</evidence>
<dbReference type="PANTHER" id="PTHR21666">
    <property type="entry name" value="PEPTIDASE-RELATED"/>
    <property type="match status" value="1"/>
</dbReference>
<evidence type="ECO:0000256" key="2">
    <source>
        <dbReference type="SAM" id="Coils"/>
    </source>
</evidence>
<dbReference type="InterPro" id="IPR057309">
    <property type="entry name" value="PcsB_CC"/>
</dbReference>
<evidence type="ECO:0000256" key="1">
    <source>
        <dbReference type="ARBA" id="ARBA00022729"/>
    </source>
</evidence>
<feature type="coiled-coil region" evidence="2">
    <location>
        <begin position="22"/>
        <end position="82"/>
    </location>
</feature>
<feature type="signal peptide" evidence="3">
    <location>
        <begin position="1"/>
        <end position="26"/>
    </location>
</feature>
<protein>
    <submittedName>
        <fullName evidence="6">Peptidoglycan DD-metalloendopeptidase family protein</fullName>
    </submittedName>
</protein>
<dbReference type="EMBL" id="JAMZFV010000016">
    <property type="protein sequence ID" value="MCP1110710.1"/>
    <property type="molecule type" value="Genomic_DNA"/>
</dbReference>
<dbReference type="RefSeq" id="WP_262069589.1">
    <property type="nucleotide sequence ID" value="NZ_JAMXOC010000016.1"/>
</dbReference>
<evidence type="ECO:0000256" key="3">
    <source>
        <dbReference type="SAM" id="SignalP"/>
    </source>
</evidence>
<keyword evidence="1 3" id="KW-0732">Signal</keyword>
<evidence type="ECO:0000259" key="4">
    <source>
        <dbReference type="Pfam" id="PF01551"/>
    </source>
</evidence>
<dbReference type="CDD" id="cd12797">
    <property type="entry name" value="M23_peptidase"/>
    <property type="match status" value="1"/>
</dbReference>
<dbReference type="Pfam" id="PF01551">
    <property type="entry name" value="Peptidase_M23"/>
    <property type="match status" value="1"/>
</dbReference>
<dbReference type="PANTHER" id="PTHR21666:SF289">
    <property type="entry name" value="L-ALA--D-GLU ENDOPEPTIDASE"/>
    <property type="match status" value="1"/>
</dbReference>
<dbReference type="Gene3D" id="6.10.250.3150">
    <property type="match status" value="1"/>
</dbReference>
<proteinExistence type="predicted"/>
<feature type="coiled-coil region" evidence="2">
    <location>
        <begin position="145"/>
        <end position="172"/>
    </location>
</feature>
<comment type="caution">
    <text evidence="6">The sequence shown here is derived from an EMBL/GenBank/DDBJ whole genome shotgun (WGS) entry which is preliminary data.</text>
</comment>
<dbReference type="Proteomes" id="UP001523565">
    <property type="component" value="Unassembled WGS sequence"/>
</dbReference>
<dbReference type="SUPFAM" id="SSF51261">
    <property type="entry name" value="Duplicated hybrid motif"/>
    <property type="match status" value="1"/>
</dbReference>
<feature type="domain" description="M23ase beta-sheet core" evidence="4">
    <location>
        <begin position="268"/>
        <end position="364"/>
    </location>
</feature>
<evidence type="ECO:0000313" key="6">
    <source>
        <dbReference type="EMBL" id="MCP1110710.1"/>
    </source>
</evidence>
<gene>
    <name evidence="6" type="ORF">NK118_10645</name>
</gene>
<evidence type="ECO:0000313" key="7">
    <source>
        <dbReference type="Proteomes" id="UP001523565"/>
    </source>
</evidence>
<keyword evidence="7" id="KW-1185">Reference proteome</keyword>
<dbReference type="Gene3D" id="2.70.70.10">
    <property type="entry name" value="Glucose Permease (Domain IIA)"/>
    <property type="match status" value="1"/>
</dbReference>
<sequence>MKKGFRKIAILMSFIVFCSLGLNVNADELSDAEQQKKALEEKKQAAESEKNSLAATLSATVAELEETRIKTHEKHNEVIEKEIELETARVTANDQYEAMKKRIKYIFEGGDLQFITMLAESKDMSDLINKAEYIKTTSEYDRDMLNEYQATVSKIEVQEAELKAEHAKLEEMQVGLSARQAEFESLLASKEAELGGLDKELQDQIAHVESIKQAQSEAAAATDNSPGYVSGGSSVVTGNGTFTHPVPGSPITSPFGWRTSPITGGSEHHNGVDYSAAAGTPVYAAADGVVTVASYHYSAGNWIHINHGNGLVTIYMHASSFVSGIAPGTTITKGQHIMNVGSTGDSTGAHLHFEVRQNGVAVNPLQFL</sequence>
<feature type="domain" description="Peptidoglycan hydrolase PcsB coiled-coil" evidence="5">
    <location>
        <begin position="94"/>
        <end position="156"/>
    </location>
</feature>
<feature type="chain" id="PRO_5046113388" evidence="3">
    <location>
        <begin position="27"/>
        <end position="368"/>
    </location>
</feature>
<dbReference type="Pfam" id="PF24568">
    <property type="entry name" value="CC_PcsB"/>
    <property type="match status" value="1"/>
</dbReference>
<organism evidence="6 7">
    <name type="scientific">Ohessyouella blattaphilus</name>
    <dbReference type="NCBI Taxonomy" id="2949333"/>
    <lineage>
        <taxon>Bacteria</taxon>
        <taxon>Bacillati</taxon>
        <taxon>Bacillota</taxon>
        <taxon>Clostridia</taxon>
        <taxon>Lachnospirales</taxon>
        <taxon>Lachnospiraceae</taxon>
        <taxon>Ohessyouella</taxon>
    </lineage>
</organism>
<dbReference type="InterPro" id="IPR011055">
    <property type="entry name" value="Dup_hybrid_motif"/>
</dbReference>
<reference evidence="6 7" key="1">
    <citation type="journal article" date="2022" name="Genome Biol. Evol.">
        <title>Host diet, physiology and behaviors set the stage for Lachnospiraceae cladogenesis.</title>
        <authorList>
            <person name="Vera-Ponce De Leon A."/>
            <person name="Schneider M."/>
            <person name="Jahnes B.C."/>
            <person name="Sadowski V."/>
            <person name="Camuy-Velez L.A."/>
            <person name="Duan J."/>
            <person name="Sabree Z.L."/>
        </authorList>
    </citation>
    <scope>NUCLEOTIDE SEQUENCE [LARGE SCALE GENOMIC DNA]</scope>
    <source>
        <strain evidence="6 7">PAL227</strain>
    </source>
</reference>
<dbReference type="InterPro" id="IPR050570">
    <property type="entry name" value="Cell_wall_metabolism_enzyme"/>
</dbReference>
<dbReference type="InterPro" id="IPR016047">
    <property type="entry name" value="M23ase_b-sheet_dom"/>
</dbReference>
<name>A0ABT1EJ30_9FIRM</name>